<feature type="transmembrane region" description="Helical" evidence="9">
    <location>
        <begin position="156"/>
        <end position="175"/>
    </location>
</feature>
<feature type="domain" description="Major facilitator superfamily (MFS) profile" evidence="10">
    <location>
        <begin position="57"/>
        <end position="500"/>
    </location>
</feature>
<feature type="transmembrane region" description="Helical" evidence="9">
    <location>
        <begin position="308"/>
        <end position="328"/>
    </location>
</feature>
<dbReference type="Gene3D" id="1.20.1250.20">
    <property type="entry name" value="MFS general substrate transporter like domains"/>
    <property type="match status" value="1"/>
</dbReference>
<dbReference type="InterPro" id="IPR036259">
    <property type="entry name" value="MFS_trans_sf"/>
</dbReference>
<reference evidence="11 12" key="1">
    <citation type="submission" date="2016-04" db="EMBL/GenBank/DDBJ databases">
        <title>A degradative enzymes factory behind the ericoid mycorrhizal symbiosis.</title>
        <authorList>
            <consortium name="DOE Joint Genome Institute"/>
            <person name="Martino E."/>
            <person name="Morin E."/>
            <person name="Grelet G."/>
            <person name="Kuo A."/>
            <person name="Kohler A."/>
            <person name="Daghino S."/>
            <person name="Barry K."/>
            <person name="Choi C."/>
            <person name="Cichocki N."/>
            <person name="Clum A."/>
            <person name="Copeland A."/>
            <person name="Hainaut M."/>
            <person name="Haridas S."/>
            <person name="Labutti K."/>
            <person name="Lindquist E."/>
            <person name="Lipzen A."/>
            <person name="Khouja H.-R."/>
            <person name="Murat C."/>
            <person name="Ohm R."/>
            <person name="Olson A."/>
            <person name="Spatafora J."/>
            <person name="Veneault-Fourrey C."/>
            <person name="Henrissat B."/>
            <person name="Grigoriev I."/>
            <person name="Martin F."/>
            <person name="Perotto S."/>
        </authorList>
    </citation>
    <scope>NUCLEOTIDE SEQUENCE [LARGE SCALE GENOMIC DNA]</scope>
    <source>
        <strain evidence="11 12">E</strain>
    </source>
</reference>
<feature type="region of interest" description="Disordered" evidence="8">
    <location>
        <begin position="1"/>
        <end position="25"/>
    </location>
</feature>
<dbReference type="EMBL" id="KZ613747">
    <property type="protein sequence ID" value="PMD64888.1"/>
    <property type="molecule type" value="Genomic_DNA"/>
</dbReference>
<dbReference type="InParanoid" id="A0A2J6TPL0"/>
<feature type="transmembrane region" description="Helical" evidence="9">
    <location>
        <begin position="90"/>
        <end position="114"/>
    </location>
</feature>
<keyword evidence="6 9" id="KW-0472">Membrane</keyword>
<dbReference type="PANTHER" id="PTHR48022">
    <property type="entry name" value="PLASTIDIC GLUCOSE TRANSPORTER 4"/>
    <property type="match status" value="1"/>
</dbReference>
<evidence type="ECO:0000256" key="1">
    <source>
        <dbReference type="ARBA" id="ARBA00004141"/>
    </source>
</evidence>
<dbReference type="OrthoDB" id="6133115at2759"/>
<dbReference type="NCBIfam" id="TIGR00879">
    <property type="entry name" value="SP"/>
    <property type="match status" value="1"/>
</dbReference>
<keyword evidence="11" id="KW-0762">Sugar transport</keyword>
<dbReference type="InterPro" id="IPR005828">
    <property type="entry name" value="MFS_sugar_transport-like"/>
</dbReference>
<evidence type="ECO:0000313" key="11">
    <source>
        <dbReference type="EMBL" id="PMD64888.1"/>
    </source>
</evidence>
<dbReference type="Proteomes" id="UP000235371">
    <property type="component" value="Unassembled WGS sequence"/>
</dbReference>
<dbReference type="Pfam" id="PF00083">
    <property type="entry name" value="Sugar_tr"/>
    <property type="match status" value="1"/>
</dbReference>
<dbReference type="InterPro" id="IPR020846">
    <property type="entry name" value="MFS_dom"/>
</dbReference>
<feature type="transmembrane region" description="Helical" evidence="9">
    <location>
        <begin position="405"/>
        <end position="427"/>
    </location>
</feature>
<dbReference type="GO" id="GO:0016020">
    <property type="term" value="C:membrane"/>
    <property type="evidence" value="ECO:0007669"/>
    <property type="project" value="UniProtKB-SubCell"/>
</dbReference>
<evidence type="ECO:0000313" key="12">
    <source>
        <dbReference type="Proteomes" id="UP000235371"/>
    </source>
</evidence>
<dbReference type="GO" id="GO:0005351">
    <property type="term" value="F:carbohydrate:proton symporter activity"/>
    <property type="evidence" value="ECO:0007669"/>
    <property type="project" value="TreeGrafter"/>
</dbReference>
<dbReference type="FunFam" id="1.20.1250.20:FF:000134">
    <property type="entry name" value="MFS sugar transporter protein"/>
    <property type="match status" value="1"/>
</dbReference>
<evidence type="ECO:0000259" key="10">
    <source>
        <dbReference type="PROSITE" id="PS50850"/>
    </source>
</evidence>
<feature type="transmembrane region" description="Helical" evidence="9">
    <location>
        <begin position="54"/>
        <end position="70"/>
    </location>
</feature>
<evidence type="ECO:0000256" key="6">
    <source>
        <dbReference type="ARBA" id="ARBA00023136"/>
    </source>
</evidence>
<feature type="transmembrane region" description="Helical" evidence="9">
    <location>
        <begin position="378"/>
        <end position="399"/>
    </location>
</feature>
<keyword evidence="3 7" id="KW-0813">Transport</keyword>
<evidence type="ECO:0000256" key="3">
    <source>
        <dbReference type="ARBA" id="ARBA00022448"/>
    </source>
</evidence>
<feature type="transmembrane region" description="Helical" evidence="9">
    <location>
        <begin position="187"/>
        <end position="207"/>
    </location>
</feature>
<proteinExistence type="inferred from homology"/>
<evidence type="ECO:0000256" key="8">
    <source>
        <dbReference type="SAM" id="MobiDB-lite"/>
    </source>
</evidence>
<comment type="similarity">
    <text evidence="2 7">Belongs to the major facilitator superfamily. Sugar transporter (TC 2.A.1.1) family.</text>
</comment>
<name>A0A2J6TPL0_9HELO</name>
<feature type="transmembrane region" description="Helical" evidence="9">
    <location>
        <begin position="448"/>
        <end position="469"/>
    </location>
</feature>
<evidence type="ECO:0000256" key="5">
    <source>
        <dbReference type="ARBA" id="ARBA00022989"/>
    </source>
</evidence>
<dbReference type="PANTHER" id="PTHR48022:SF70">
    <property type="entry name" value="MONOSACCHARIDE TRANSPORTER, PUTATIVE (AFU_ORTHOLOGUE AFUA_5G14540)-RELATED"/>
    <property type="match status" value="1"/>
</dbReference>
<sequence>MSLDTKQSTDIVENTSEPRSAFVGKTEKPERVAVDNFAEVGKPPDPWGKGAKKLYMMCALVYLCSTMNGYDGSLMGSINAIPEYQAYYNLGSNGAASTGLVFSIFQIGQMVGALFSWTCDWQGRKVPIFGGCFGVVIATIITAVAPNLATFIGGRFLLSFCSTIATVAAPLYLVEISPPQYRATLDGVYNTLYYLGSILATFTIYGANLHIGGNLKWRLPLWLQMVCPAIVCLGVYFIPESPRWLIGKGRYAEERLIIVEYHANGDETHPLVNLELYEMEQSLQVQGMTSARNFFDIRILFNTSNRRYRLMCCVAMAWFGQFSGNNIASYYLPIMIANVGIKDTNMQLLLNAIYAVTGWISATTGARFHDIVGRRKMLMGSCAGMAVCLAIVAGTAAAYEHNHEAFAASRASIAFIFIFGVVFAFSFTPMQPIYPAEVLSNEMRAKGMAVFQLTAVCAGFVNTFAAPLALQNIKYWFYVFFVFWDVFEFVFIYFFVETKGRTLEELDEVFDSKNPRKASAVALSARTGA</sequence>
<feature type="transmembrane region" description="Helical" evidence="9">
    <location>
        <begin position="475"/>
        <end position="496"/>
    </location>
</feature>
<evidence type="ECO:0000256" key="7">
    <source>
        <dbReference type="RuleBase" id="RU003346"/>
    </source>
</evidence>
<gene>
    <name evidence="11" type="ORF">K444DRAFT_519534</name>
</gene>
<comment type="subcellular location">
    <subcellularLocation>
        <location evidence="1">Membrane</location>
        <topology evidence="1">Multi-pass membrane protein</topology>
    </subcellularLocation>
</comment>
<dbReference type="PRINTS" id="PR00171">
    <property type="entry name" value="SUGRTRNSPORT"/>
</dbReference>
<dbReference type="PROSITE" id="PS50850">
    <property type="entry name" value="MFS"/>
    <property type="match status" value="1"/>
</dbReference>
<dbReference type="GeneID" id="36582043"/>
<accession>A0A2J6TPL0</accession>
<evidence type="ECO:0000256" key="4">
    <source>
        <dbReference type="ARBA" id="ARBA00022692"/>
    </source>
</evidence>
<feature type="compositionally biased region" description="Polar residues" evidence="8">
    <location>
        <begin position="1"/>
        <end position="18"/>
    </location>
</feature>
<keyword evidence="4 9" id="KW-0812">Transmembrane</keyword>
<organism evidence="11 12">
    <name type="scientific">Hyaloscypha bicolor E</name>
    <dbReference type="NCBI Taxonomy" id="1095630"/>
    <lineage>
        <taxon>Eukaryota</taxon>
        <taxon>Fungi</taxon>
        <taxon>Dikarya</taxon>
        <taxon>Ascomycota</taxon>
        <taxon>Pezizomycotina</taxon>
        <taxon>Leotiomycetes</taxon>
        <taxon>Helotiales</taxon>
        <taxon>Hyaloscyphaceae</taxon>
        <taxon>Hyaloscypha</taxon>
        <taxon>Hyaloscypha bicolor</taxon>
    </lineage>
</organism>
<evidence type="ECO:0000256" key="2">
    <source>
        <dbReference type="ARBA" id="ARBA00010992"/>
    </source>
</evidence>
<feature type="transmembrane region" description="Helical" evidence="9">
    <location>
        <begin position="219"/>
        <end position="238"/>
    </location>
</feature>
<evidence type="ECO:0000256" key="9">
    <source>
        <dbReference type="SAM" id="Phobius"/>
    </source>
</evidence>
<feature type="transmembrane region" description="Helical" evidence="9">
    <location>
        <begin position="126"/>
        <end position="144"/>
    </location>
</feature>
<dbReference type="InterPro" id="IPR050360">
    <property type="entry name" value="MFS_Sugar_Transporters"/>
</dbReference>
<keyword evidence="5 9" id="KW-1133">Transmembrane helix</keyword>
<dbReference type="RefSeq" id="XP_024741792.1">
    <property type="nucleotide sequence ID" value="XM_024873963.1"/>
</dbReference>
<protein>
    <submittedName>
        <fullName evidence="11">Sugar transporter</fullName>
    </submittedName>
</protein>
<dbReference type="AlphaFoldDB" id="A0A2J6TPL0"/>
<keyword evidence="12" id="KW-1185">Reference proteome</keyword>
<dbReference type="SUPFAM" id="SSF103473">
    <property type="entry name" value="MFS general substrate transporter"/>
    <property type="match status" value="1"/>
</dbReference>
<dbReference type="InterPro" id="IPR003663">
    <property type="entry name" value="Sugar/inositol_transpt"/>
</dbReference>